<reference evidence="2" key="1">
    <citation type="journal article" date="2022" name="Int. J. Mol. Sci.">
        <title>Draft Genome of Tanacetum Coccineum: Genomic Comparison of Closely Related Tanacetum-Family Plants.</title>
        <authorList>
            <person name="Yamashiro T."/>
            <person name="Shiraishi A."/>
            <person name="Nakayama K."/>
            <person name="Satake H."/>
        </authorList>
    </citation>
    <scope>NUCLEOTIDE SEQUENCE</scope>
</reference>
<name>A0ABQ4ZC95_9ASTR</name>
<evidence type="ECO:0000313" key="3">
    <source>
        <dbReference type="Proteomes" id="UP001151760"/>
    </source>
</evidence>
<proteinExistence type="predicted"/>
<keyword evidence="3" id="KW-1185">Reference proteome</keyword>
<dbReference type="Proteomes" id="UP001151760">
    <property type="component" value="Unassembled WGS sequence"/>
</dbReference>
<evidence type="ECO:0000313" key="2">
    <source>
        <dbReference type="EMBL" id="GJS86538.1"/>
    </source>
</evidence>
<organism evidence="2 3">
    <name type="scientific">Tanacetum coccineum</name>
    <dbReference type="NCBI Taxonomy" id="301880"/>
    <lineage>
        <taxon>Eukaryota</taxon>
        <taxon>Viridiplantae</taxon>
        <taxon>Streptophyta</taxon>
        <taxon>Embryophyta</taxon>
        <taxon>Tracheophyta</taxon>
        <taxon>Spermatophyta</taxon>
        <taxon>Magnoliopsida</taxon>
        <taxon>eudicotyledons</taxon>
        <taxon>Gunneridae</taxon>
        <taxon>Pentapetalae</taxon>
        <taxon>asterids</taxon>
        <taxon>campanulids</taxon>
        <taxon>Asterales</taxon>
        <taxon>Asteraceae</taxon>
        <taxon>Asteroideae</taxon>
        <taxon>Anthemideae</taxon>
        <taxon>Anthemidinae</taxon>
        <taxon>Tanacetum</taxon>
    </lineage>
</organism>
<reference evidence="2" key="2">
    <citation type="submission" date="2022-01" db="EMBL/GenBank/DDBJ databases">
        <authorList>
            <person name="Yamashiro T."/>
            <person name="Shiraishi A."/>
            <person name="Satake H."/>
            <person name="Nakayama K."/>
        </authorList>
    </citation>
    <scope>NUCLEOTIDE SEQUENCE</scope>
</reference>
<feature type="region of interest" description="Disordered" evidence="1">
    <location>
        <begin position="156"/>
        <end position="186"/>
    </location>
</feature>
<gene>
    <name evidence="2" type="ORF">Tco_0769174</name>
</gene>
<comment type="caution">
    <text evidence="2">The sequence shown here is derived from an EMBL/GenBank/DDBJ whole genome shotgun (WGS) entry which is preliminary data.</text>
</comment>
<dbReference type="SUPFAM" id="SSF48371">
    <property type="entry name" value="ARM repeat"/>
    <property type="match status" value="1"/>
</dbReference>
<evidence type="ECO:0000256" key="1">
    <source>
        <dbReference type="SAM" id="MobiDB-lite"/>
    </source>
</evidence>
<protein>
    <submittedName>
        <fullName evidence="2">Alpha/beta hydrolase fold-1</fullName>
    </submittedName>
</protein>
<dbReference type="InterPro" id="IPR016024">
    <property type="entry name" value="ARM-type_fold"/>
</dbReference>
<dbReference type="EMBL" id="BQNB010011130">
    <property type="protein sequence ID" value="GJS86538.1"/>
    <property type="molecule type" value="Genomic_DNA"/>
</dbReference>
<accession>A0ABQ4ZC95</accession>
<feature type="region of interest" description="Disordered" evidence="1">
    <location>
        <begin position="65"/>
        <end position="96"/>
    </location>
</feature>
<sequence>MKLPAPMFLATCAKYCSQDERNAVNLKLKPHFLTLACSTYAVHRITKIIGYGGKSLPPIPLPTFEVPSNLPQRLRNAKTQSGKSESKSKAKMPYQSQLDRQTLTISMRFLRSKTPEQRAAVDLDTHYTQEYLAECVGTETRRAVIYQYGRSSLTHDEVPFDSARMPPFRARKRSTPKDTWKPSNSL</sequence>
<dbReference type="GO" id="GO:0016787">
    <property type="term" value="F:hydrolase activity"/>
    <property type="evidence" value="ECO:0007669"/>
    <property type="project" value="UniProtKB-KW"/>
</dbReference>
<keyword evidence="2" id="KW-0378">Hydrolase</keyword>